<comment type="caution">
    <text evidence="1">The sequence shown here is derived from an EMBL/GenBank/DDBJ whole genome shotgun (WGS) entry which is preliminary data.</text>
</comment>
<proteinExistence type="predicted"/>
<name>A0AAV4J332_9GAST</name>
<accession>A0AAV4J332</accession>
<reference evidence="1 2" key="1">
    <citation type="journal article" date="2021" name="Elife">
        <title>Chloroplast acquisition without the gene transfer in kleptoplastic sea slugs, Plakobranchus ocellatus.</title>
        <authorList>
            <person name="Maeda T."/>
            <person name="Takahashi S."/>
            <person name="Yoshida T."/>
            <person name="Shimamura S."/>
            <person name="Takaki Y."/>
            <person name="Nagai Y."/>
            <person name="Toyoda A."/>
            <person name="Suzuki Y."/>
            <person name="Arimoto A."/>
            <person name="Ishii H."/>
            <person name="Satoh N."/>
            <person name="Nishiyama T."/>
            <person name="Hasebe M."/>
            <person name="Maruyama T."/>
            <person name="Minagawa J."/>
            <person name="Obokata J."/>
            <person name="Shigenobu S."/>
        </authorList>
    </citation>
    <scope>NUCLEOTIDE SEQUENCE [LARGE SCALE GENOMIC DNA]</scope>
</reference>
<gene>
    <name evidence="1" type="ORF">ElyMa_001458600</name>
</gene>
<keyword evidence="2" id="KW-1185">Reference proteome</keyword>
<evidence type="ECO:0000313" key="2">
    <source>
        <dbReference type="Proteomes" id="UP000762676"/>
    </source>
</evidence>
<dbReference type="EMBL" id="BMAT01002870">
    <property type="protein sequence ID" value="GFS15847.1"/>
    <property type="molecule type" value="Genomic_DNA"/>
</dbReference>
<evidence type="ECO:0000313" key="1">
    <source>
        <dbReference type="EMBL" id="GFS15847.1"/>
    </source>
</evidence>
<protein>
    <submittedName>
        <fullName evidence="1">Uncharacterized protein</fullName>
    </submittedName>
</protein>
<dbReference type="Proteomes" id="UP000762676">
    <property type="component" value="Unassembled WGS sequence"/>
</dbReference>
<dbReference type="AlphaFoldDB" id="A0AAV4J332"/>
<organism evidence="1 2">
    <name type="scientific">Elysia marginata</name>
    <dbReference type="NCBI Taxonomy" id="1093978"/>
    <lineage>
        <taxon>Eukaryota</taxon>
        <taxon>Metazoa</taxon>
        <taxon>Spiralia</taxon>
        <taxon>Lophotrochozoa</taxon>
        <taxon>Mollusca</taxon>
        <taxon>Gastropoda</taxon>
        <taxon>Heterobranchia</taxon>
        <taxon>Euthyneura</taxon>
        <taxon>Panpulmonata</taxon>
        <taxon>Sacoglossa</taxon>
        <taxon>Placobranchoidea</taxon>
        <taxon>Plakobranchidae</taxon>
        <taxon>Elysia</taxon>
    </lineage>
</organism>
<sequence>MWAVQHAGCTARRSKLPTSQALQSCQASHSQSRRMLFPQLVKLGQMSSSRATSGQAMQTLDRAASQARSCCVPVPAQVSNQLMRASFDRVLARGRSQYVSWAGAGGGVASGDCPFSWSKEEEATEIMSLNQVMVLVGGIN</sequence>